<evidence type="ECO:0000259" key="7">
    <source>
        <dbReference type="Pfam" id="PF09384"/>
    </source>
</evidence>
<evidence type="ECO:0000256" key="2">
    <source>
        <dbReference type="ARBA" id="ARBA00022552"/>
    </source>
</evidence>
<sequence length="195" mass="22108">MFALTVLLVCVQPDDSVLAVGMVDGLLSIQHRNKASKVAETKRKKVSFHYRLKGKTFNAQKEDLVVTNKRREKMAPYDKLLKRFEHTKALDAAMEPHVRQQTPEVTMGVLQELIRRGVLRPALAGRDTRQLQGILRFIQKHLCKPHFTSTLLDVMGELLDLYEGEIAGNAVLEAQVAQVKVTVDREVAYLRTCCR</sequence>
<dbReference type="PANTHER" id="PTHR19924">
    <property type="entry name" value="UTP15 U3 SMALL NUCLEOLAR RNA-ASSOCIATED PROTEIN 15 FAMILY MEMBER"/>
    <property type="match status" value="1"/>
</dbReference>
<keyword evidence="4" id="KW-0677">Repeat</keyword>
<feature type="chain" id="PRO_5044773561" description="U3 small nucleolar RNA-associated protein 15 C-terminal domain-containing protein" evidence="6">
    <location>
        <begin position="20"/>
        <end position="195"/>
    </location>
</feature>
<dbReference type="Proteomes" id="UP001519460">
    <property type="component" value="Unassembled WGS sequence"/>
</dbReference>
<feature type="domain" description="U3 small nucleolar RNA-associated protein 15 C-terminal" evidence="7">
    <location>
        <begin position="57"/>
        <end position="192"/>
    </location>
</feature>
<dbReference type="AlphaFoldDB" id="A0ABD0KQU3"/>
<evidence type="ECO:0000256" key="4">
    <source>
        <dbReference type="ARBA" id="ARBA00022737"/>
    </source>
</evidence>
<keyword evidence="9" id="KW-1185">Reference proteome</keyword>
<proteinExistence type="predicted"/>
<feature type="signal peptide" evidence="6">
    <location>
        <begin position="1"/>
        <end position="19"/>
    </location>
</feature>
<dbReference type="GO" id="GO:0005634">
    <property type="term" value="C:nucleus"/>
    <property type="evidence" value="ECO:0007669"/>
    <property type="project" value="UniProtKB-SubCell"/>
</dbReference>
<protein>
    <recommendedName>
        <fullName evidence="7">U3 small nucleolar RNA-associated protein 15 C-terminal domain-containing protein</fullName>
    </recommendedName>
</protein>
<keyword evidence="6" id="KW-0732">Signal</keyword>
<evidence type="ECO:0000256" key="5">
    <source>
        <dbReference type="ARBA" id="ARBA00023242"/>
    </source>
</evidence>
<gene>
    <name evidence="8" type="ORF">BaRGS_00019510</name>
</gene>
<evidence type="ECO:0000256" key="3">
    <source>
        <dbReference type="ARBA" id="ARBA00022574"/>
    </source>
</evidence>
<reference evidence="8 9" key="1">
    <citation type="journal article" date="2023" name="Sci. Data">
        <title>Genome assembly of the Korean intertidal mud-creeper Batillaria attramentaria.</title>
        <authorList>
            <person name="Patra A.K."/>
            <person name="Ho P.T."/>
            <person name="Jun S."/>
            <person name="Lee S.J."/>
            <person name="Kim Y."/>
            <person name="Won Y.J."/>
        </authorList>
    </citation>
    <scope>NUCLEOTIDE SEQUENCE [LARGE SCALE GENOMIC DNA]</scope>
    <source>
        <strain evidence="8">Wonlab-2016</strain>
    </source>
</reference>
<organism evidence="8 9">
    <name type="scientific">Batillaria attramentaria</name>
    <dbReference type="NCBI Taxonomy" id="370345"/>
    <lineage>
        <taxon>Eukaryota</taxon>
        <taxon>Metazoa</taxon>
        <taxon>Spiralia</taxon>
        <taxon>Lophotrochozoa</taxon>
        <taxon>Mollusca</taxon>
        <taxon>Gastropoda</taxon>
        <taxon>Caenogastropoda</taxon>
        <taxon>Sorbeoconcha</taxon>
        <taxon>Cerithioidea</taxon>
        <taxon>Batillariidae</taxon>
        <taxon>Batillaria</taxon>
    </lineage>
</organism>
<dbReference type="InterPro" id="IPR018983">
    <property type="entry name" value="U3_snoRNA-assocProt_15_C"/>
</dbReference>
<name>A0ABD0KQU3_9CAEN</name>
<evidence type="ECO:0000256" key="1">
    <source>
        <dbReference type="ARBA" id="ARBA00004123"/>
    </source>
</evidence>
<comment type="subcellular location">
    <subcellularLocation>
        <location evidence="1">Nucleus</location>
    </subcellularLocation>
</comment>
<evidence type="ECO:0000313" key="8">
    <source>
        <dbReference type="EMBL" id="KAK7489258.1"/>
    </source>
</evidence>
<evidence type="ECO:0000256" key="6">
    <source>
        <dbReference type="SAM" id="SignalP"/>
    </source>
</evidence>
<dbReference type="EMBL" id="JACVVK020000140">
    <property type="protein sequence ID" value="KAK7489258.1"/>
    <property type="molecule type" value="Genomic_DNA"/>
</dbReference>
<dbReference type="PANTHER" id="PTHR19924:SF26">
    <property type="entry name" value="U3 SMALL NUCLEOLAR RNA-ASSOCIATED PROTEIN 15 HOMOLOG"/>
    <property type="match status" value="1"/>
</dbReference>
<comment type="caution">
    <text evidence="8">The sequence shown here is derived from an EMBL/GenBank/DDBJ whole genome shotgun (WGS) entry which is preliminary data.</text>
</comment>
<dbReference type="GO" id="GO:0006364">
    <property type="term" value="P:rRNA processing"/>
    <property type="evidence" value="ECO:0007669"/>
    <property type="project" value="UniProtKB-KW"/>
</dbReference>
<keyword evidence="3" id="KW-0853">WD repeat</keyword>
<dbReference type="Pfam" id="PF09384">
    <property type="entry name" value="UTP15_C"/>
    <property type="match status" value="1"/>
</dbReference>
<keyword evidence="2" id="KW-0698">rRNA processing</keyword>
<keyword evidence="5" id="KW-0539">Nucleus</keyword>
<evidence type="ECO:0000313" key="9">
    <source>
        <dbReference type="Proteomes" id="UP001519460"/>
    </source>
</evidence>
<accession>A0ABD0KQU3</accession>